<accession>A0ABR9UPG8</accession>
<dbReference type="CDD" id="cd05269">
    <property type="entry name" value="TMR_SDR_a"/>
    <property type="match status" value="1"/>
</dbReference>
<protein>
    <submittedName>
        <fullName evidence="2">SDR family oxidoreductase</fullName>
    </submittedName>
</protein>
<evidence type="ECO:0000259" key="1">
    <source>
        <dbReference type="Pfam" id="PF05368"/>
    </source>
</evidence>
<dbReference type="RefSeq" id="WP_193931374.1">
    <property type="nucleotide sequence ID" value="NZ_CAWPMZ010000022.1"/>
</dbReference>
<organism evidence="2 3">
    <name type="scientific">Gloeocapsopsis crepidinum LEGE 06123</name>
    <dbReference type="NCBI Taxonomy" id="588587"/>
    <lineage>
        <taxon>Bacteria</taxon>
        <taxon>Bacillati</taxon>
        <taxon>Cyanobacteriota</taxon>
        <taxon>Cyanophyceae</taxon>
        <taxon>Oscillatoriophycideae</taxon>
        <taxon>Chroococcales</taxon>
        <taxon>Chroococcaceae</taxon>
        <taxon>Gloeocapsopsis</taxon>
    </lineage>
</organism>
<dbReference type="Pfam" id="PF05368">
    <property type="entry name" value="NmrA"/>
    <property type="match status" value="1"/>
</dbReference>
<proteinExistence type="predicted"/>
<evidence type="ECO:0000313" key="3">
    <source>
        <dbReference type="Proteomes" id="UP000651156"/>
    </source>
</evidence>
<dbReference type="Gene3D" id="3.40.50.720">
    <property type="entry name" value="NAD(P)-binding Rossmann-like Domain"/>
    <property type="match status" value="1"/>
</dbReference>
<comment type="caution">
    <text evidence="2">The sequence shown here is derived from an EMBL/GenBank/DDBJ whole genome shotgun (WGS) entry which is preliminary data.</text>
</comment>
<evidence type="ECO:0000313" key="2">
    <source>
        <dbReference type="EMBL" id="MBE9190185.1"/>
    </source>
</evidence>
<feature type="domain" description="NmrA-like" evidence="1">
    <location>
        <begin position="2"/>
        <end position="227"/>
    </location>
</feature>
<dbReference type="Proteomes" id="UP000651156">
    <property type="component" value="Unassembled WGS sequence"/>
</dbReference>
<dbReference type="InterPro" id="IPR051604">
    <property type="entry name" value="Ergot_Alk_Oxidoreductase"/>
</dbReference>
<dbReference type="PANTHER" id="PTHR43162">
    <property type="match status" value="1"/>
</dbReference>
<gene>
    <name evidence="2" type="ORF">IQ230_07370</name>
</gene>
<dbReference type="PANTHER" id="PTHR43162:SF1">
    <property type="entry name" value="PRESTALK A DIFFERENTIATION PROTEIN A"/>
    <property type="match status" value="1"/>
</dbReference>
<sequence length="293" mass="31980">MTILVTGATGNIGGEVIHHLLNKNATIRGLVRDRKKATKLQSQGVELAQGDFSQPDSLDAALQGIETAFLVMPNDPRQVELECNFIDSAKRAGVRHIVKLSVLRSGELPSAFQQWHRQIEEHLEKSGMSWTHLRPNMLMQNMRWFTSAIAQQGAFYHSVGDTKISHVDARDVAAVAAVCLSESGHENQAYDLTGSEAVSFAQVADYFAKALNKPVQYINVAPADLKAARLANGEPEWYLDAEAQLFECWQAGAGSAVTSTIADLLHDSPTSFAAFVQDYVQSHAQDFLTTVGA</sequence>
<name>A0ABR9UPG8_9CHRO</name>
<dbReference type="InterPro" id="IPR036291">
    <property type="entry name" value="NAD(P)-bd_dom_sf"/>
</dbReference>
<dbReference type="EMBL" id="JADEWN010000012">
    <property type="protein sequence ID" value="MBE9190185.1"/>
    <property type="molecule type" value="Genomic_DNA"/>
</dbReference>
<dbReference type="SUPFAM" id="SSF51735">
    <property type="entry name" value="NAD(P)-binding Rossmann-fold domains"/>
    <property type="match status" value="1"/>
</dbReference>
<keyword evidence="3" id="KW-1185">Reference proteome</keyword>
<dbReference type="InterPro" id="IPR008030">
    <property type="entry name" value="NmrA-like"/>
</dbReference>
<dbReference type="Gene3D" id="3.90.25.10">
    <property type="entry name" value="UDP-galactose 4-epimerase, domain 1"/>
    <property type="match status" value="1"/>
</dbReference>
<reference evidence="2 3" key="1">
    <citation type="submission" date="2020-10" db="EMBL/GenBank/DDBJ databases">
        <authorList>
            <person name="Castelo-Branco R."/>
            <person name="Eusebio N."/>
            <person name="Adriana R."/>
            <person name="Vieira A."/>
            <person name="Brugerolle De Fraissinette N."/>
            <person name="Rezende De Castro R."/>
            <person name="Schneider M.P."/>
            <person name="Vasconcelos V."/>
            <person name="Leao P.N."/>
        </authorList>
    </citation>
    <scope>NUCLEOTIDE SEQUENCE [LARGE SCALE GENOMIC DNA]</scope>
    <source>
        <strain evidence="2 3">LEGE 06123</strain>
    </source>
</reference>